<feature type="domain" description="Apple" evidence="4">
    <location>
        <begin position="42"/>
        <end position="138"/>
    </location>
</feature>
<keyword evidence="2" id="KW-0812">Transmembrane</keyword>
<organism evidence="6 7">
    <name type="scientific">Globodera rostochiensis</name>
    <name type="common">Golden nematode worm</name>
    <name type="synonym">Heterodera rostochiensis</name>
    <dbReference type="NCBI Taxonomy" id="31243"/>
    <lineage>
        <taxon>Eukaryota</taxon>
        <taxon>Metazoa</taxon>
        <taxon>Ecdysozoa</taxon>
        <taxon>Nematoda</taxon>
        <taxon>Chromadorea</taxon>
        <taxon>Rhabditida</taxon>
        <taxon>Tylenchina</taxon>
        <taxon>Tylenchomorpha</taxon>
        <taxon>Tylenchoidea</taxon>
        <taxon>Heteroderidae</taxon>
        <taxon>Heteroderinae</taxon>
        <taxon>Globodera</taxon>
    </lineage>
</organism>
<dbReference type="CDD" id="cd01099">
    <property type="entry name" value="PAN_AP_HGF"/>
    <property type="match status" value="3"/>
</dbReference>
<feature type="domain" description="Apple" evidence="4">
    <location>
        <begin position="242"/>
        <end position="332"/>
    </location>
</feature>
<feature type="domain" description="Apple" evidence="4">
    <location>
        <begin position="380"/>
        <end position="465"/>
    </location>
</feature>
<dbReference type="InterPro" id="IPR001507">
    <property type="entry name" value="ZP_dom"/>
</dbReference>
<protein>
    <submittedName>
        <fullName evidence="7">Uncharacterized protein</fullName>
    </submittedName>
</protein>
<sequence>MTETHCRLFFILLLGHHLQRANPQFASHLPNSLVFDLHNRRCSGGSNRRAYLRTEGAQMEEKMSTDLQKIPKGLSLQKCADKCTEMADECRSFEYNSEEMQCTLREGMAQPFGGVLPTKQSFGGRGERHDHAHFQQICLPIDENEQMLCPSPHVFERFSQHILAGQAMEVRSVFGLSECLAICLEEKRQMKTDCRSVMYFYESGSCLLNREHRRSVGEGLFREASGAEMVDYFETVCDDVECPKNAELIWVRTEHFRIDPRREVMLVQIQFELEQCRRICKENRLFGSPFPCKAFVYSAFLGRCQLSAESGIQWDASALGHNQSQNRYSSNGFNDTGGDVQSPMGRVEIGVELNALSTEHYHEKMCIRAIKRKGNSFGKCTKSASFELFPSRALNVSSAENSGEIRLLSVRTVADCLRACLMSSECRSVQFRRDRNECVLSALTQLSHPELFYAAKLVDYYDNLCARGEIGDTKFTLARTLAKMKRAKPLMKWADDESGKEGGQADDESGKEGGQADDESGKEGGQADDESGKEGGQADDESGKEGGQADDESGKEGGQADDESGEKSGETIVAKRKAEAENAARSSFRGHQRTFTVSCDFSKARKNASSRKDNFDKVNILSSSNDSTAKILPDFWLMDKLRLKMALLRDGLPVGTVRLDEELELRWTFANGTRSGGLDISVDFCEAERIGGGPPEPPPLVLFTDGCPEPRAFAAHLIGGSVRPRIDGEGFSTSLRVFRFDGSRRVRIRCVVNICVQKCASVDCSMPNGSKESANRMATRGRRRRDKNGDVSVGVATFGELAQIAEGYHRSRNDAMQSRPAAAIQQKSATISGSYSILDEREEDEEAAKDQTKGRVGIGKSSRRIVGMGADKGDVEDTRTEGNGMEEPPTKEGTKIHNDASGDGNGKADIGRWKGKRDDEQFSSSSVSFARPTAFLAIVALLILAVLQLVHLFRFLHKKYGKNINDEKSPSTEEQLLQLPISSLNTSSSAKSVFRNGEHSSWHKTNAIRAQEMCLNRHWHADDGTQIHFGRGRPLNLNWTNANCEDEAAQRLHQQQRTVFPADPIPPQRMRGKVTEFI</sequence>
<keyword evidence="2" id="KW-0472">Membrane</keyword>
<keyword evidence="6" id="KW-1185">Reference proteome</keyword>
<feature type="chain" id="PRO_5037482892" evidence="3">
    <location>
        <begin position="24"/>
        <end position="1078"/>
    </location>
</feature>
<accession>A0A914HYR7</accession>
<evidence type="ECO:0000259" key="5">
    <source>
        <dbReference type="PROSITE" id="PS51034"/>
    </source>
</evidence>
<feature type="domain" description="ZP" evidence="5">
    <location>
        <begin position="437"/>
        <end position="771"/>
    </location>
</feature>
<evidence type="ECO:0000256" key="1">
    <source>
        <dbReference type="SAM" id="MobiDB-lite"/>
    </source>
</evidence>
<dbReference type="PANTHER" id="PTHR47327:SF18">
    <property type="entry name" value="PAN DOMAIN PROTEIN"/>
    <property type="match status" value="1"/>
</dbReference>
<proteinExistence type="predicted"/>
<feature type="signal peptide" evidence="3">
    <location>
        <begin position="1"/>
        <end position="23"/>
    </location>
</feature>
<feature type="domain" description="Apple" evidence="4">
    <location>
        <begin position="149"/>
        <end position="237"/>
    </location>
</feature>
<feature type="region of interest" description="Disordered" evidence="1">
    <location>
        <begin position="872"/>
        <end position="906"/>
    </location>
</feature>
<dbReference type="InterPro" id="IPR003609">
    <property type="entry name" value="Pan_app"/>
</dbReference>
<evidence type="ECO:0000259" key="4">
    <source>
        <dbReference type="PROSITE" id="PS50948"/>
    </source>
</evidence>
<keyword evidence="2" id="KW-1133">Transmembrane helix</keyword>
<dbReference type="PANTHER" id="PTHR47327">
    <property type="entry name" value="FI18240P1-RELATED"/>
    <property type="match status" value="1"/>
</dbReference>
<dbReference type="GO" id="GO:0009653">
    <property type="term" value="P:anatomical structure morphogenesis"/>
    <property type="evidence" value="ECO:0007669"/>
    <property type="project" value="TreeGrafter"/>
</dbReference>
<feature type="region of interest" description="Disordered" evidence="1">
    <location>
        <begin position="770"/>
        <end position="789"/>
    </location>
</feature>
<feature type="transmembrane region" description="Helical" evidence="2">
    <location>
        <begin position="934"/>
        <end position="953"/>
    </location>
</feature>
<dbReference type="Gene3D" id="3.50.4.10">
    <property type="entry name" value="Hepatocyte Growth Factor"/>
    <property type="match status" value="4"/>
</dbReference>
<feature type="region of interest" description="Disordered" evidence="1">
    <location>
        <begin position="491"/>
        <end position="587"/>
    </location>
</feature>
<reference evidence="7" key="1">
    <citation type="submission" date="2022-11" db="UniProtKB">
        <authorList>
            <consortium name="WormBaseParasite"/>
        </authorList>
    </citation>
    <scope>IDENTIFICATION</scope>
</reference>
<evidence type="ECO:0000256" key="3">
    <source>
        <dbReference type="SAM" id="SignalP"/>
    </source>
</evidence>
<dbReference type="WBParaSite" id="Gr19_v10_g5335.t1">
    <property type="protein sequence ID" value="Gr19_v10_g5335.t1"/>
    <property type="gene ID" value="Gr19_v10_g5335"/>
</dbReference>
<dbReference type="Pfam" id="PF00024">
    <property type="entry name" value="PAN_1"/>
    <property type="match status" value="3"/>
</dbReference>
<feature type="compositionally biased region" description="Basic and acidic residues" evidence="1">
    <location>
        <begin position="888"/>
        <end position="900"/>
    </location>
</feature>
<dbReference type="PROSITE" id="PS50948">
    <property type="entry name" value="PAN"/>
    <property type="match status" value="4"/>
</dbReference>
<evidence type="ECO:0000256" key="2">
    <source>
        <dbReference type="SAM" id="Phobius"/>
    </source>
</evidence>
<feature type="compositionally biased region" description="Acidic residues" evidence="1">
    <location>
        <begin position="504"/>
        <end position="564"/>
    </location>
</feature>
<evidence type="ECO:0000313" key="6">
    <source>
        <dbReference type="Proteomes" id="UP000887572"/>
    </source>
</evidence>
<dbReference type="InterPro" id="IPR052774">
    <property type="entry name" value="Celegans_DevNeuronal_Protein"/>
</dbReference>
<name>A0A914HYR7_GLORO</name>
<dbReference type="PROSITE" id="PS51034">
    <property type="entry name" value="ZP_2"/>
    <property type="match status" value="1"/>
</dbReference>
<dbReference type="SUPFAM" id="SSF57414">
    <property type="entry name" value="Hairpin loop containing domain-like"/>
    <property type="match status" value="4"/>
</dbReference>
<keyword evidence="3" id="KW-0732">Signal</keyword>
<dbReference type="SMART" id="SM00473">
    <property type="entry name" value="PAN_AP"/>
    <property type="match status" value="4"/>
</dbReference>
<dbReference type="Proteomes" id="UP000887572">
    <property type="component" value="Unplaced"/>
</dbReference>
<dbReference type="AlphaFoldDB" id="A0A914HYR7"/>
<evidence type="ECO:0000313" key="7">
    <source>
        <dbReference type="WBParaSite" id="Gr19_v10_g5335.t1"/>
    </source>
</evidence>